<gene>
    <name evidence="3" type="ORF">GCM10009681_24900</name>
</gene>
<dbReference type="Pfam" id="PF06103">
    <property type="entry name" value="DUF948"/>
    <property type="match status" value="1"/>
</dbReference>
<sequence>MSGGEIAALIAAGAFVMLVLLLAVPILRLRRTIDAATRALNDLADQTGPLLGKVNTTVDNVNTALTQVHTSLDGVNVQLGRLDAVGRNVQQVSANVANLATVVTAAAANPLVKVASLGYGLRRASQRRKDAEEEAQVRASLKAQRRAARKGKGLFS</sequence>
<feature type="transmembrane region" description="Helical" evidence="2">
    <location>
        <begin position="6"/>
        <end position="27"/>
    </location>
</feature>
<organism evidence="3 4">
    <name type="scientific">Luedemannella helvata</name>
    <dbReference type="NCBI Taxonomy" id="349315"/>
    <lineage>
        <taxon>Bacteria</taxon>
        <taxon>Bacillati</taxon>
        <taxon>Actinomycetota</taxon>
        <taxon>Actinomycetes</taxon>
        <taxon>Micromonosporales</taxon>
        <taxon>Micromonosporaceae</taxon>
        <taxon>Luedemannella</taxon>
    </lineage>
</organism>
<dbReference type="Proteomes" id="UP001500655">
    <property type="component" value="Unassembled WGS sequence"/>
</dbReference>
<name>A0ABN2KCI0_9ACTN</name>
<evidence type="ECO:0000313" key="4">
    <source>
        <dbReference type="Proteomes" id="UP001500655"/>
    </source>
</evidence>
<accession>A0ABN2KCI0</accession>
<dbReference type="RefSeq" id="WP_344080445.1">
    <property type="nucleotide sequence ID" value="NZ_BAAALS010000010.1"/>
</dbReference>
<keyword evidence="2" id="KW-1133">Transmembrane helix</keyword>
<reference evidence="3 4" key="1">
    <citation type="journal article" date="2019" name="Int. J. Syst. Evol. Microbiol.">
        <title>The Global Catalogue of Microorganisms (GCM) 10K type strain sequencing project: providing services to taxonomists for standard genome sequencing and annotation.</title>
        <authorList>
            <consortium name="The Broad Institute Genomics Platform"/>
            <consortium name="The Broad Institute Genome Sequencing Center for Infectious Disease"/>
            <person name="Wu L."/>
            <person name="Ma J."/>
        </authorList>
    </citation>
    <scope>NUCLEOTIDE SEQUENCE [LARGE SCALE GENOMIC DNA]</scope>
    <source>
        <strain evidence="3 4">JCM 13249</strain>
    </source>
</reference>
<keyword evidence="4" id="KW-1185">Reference proteome</keyword>
<dbReference type="InterPro" id="IPR009293">
    <property type="entry name" value="UPF0478"/>
</dbReference>
<dbReference type="PANTHER" id="PTHR40070:SF1">
    <property type="entry name" value="UPF0478 PROTEIN YTXG"/>
    <property type="match status" value="1"/>
</dbReference>
<feature type="region of interest" description="Disordered" evidence="1">
    <location>
        <begin position="128"/>
        <end position="156"/>
    </location>
</feature>
<proteinExistence type="predicted"/>
<keyword evidence="2" id="KW-0812">Transmembrane</keyword>
<comment type="caution">
    <text evidence="3">The sequence shown here is derived from an EMBL/GenBank/DDBJ whole genome shotgun (WGS) entry which is preliminary data.</text>
</comment>
<protein>
    <submittedName>
        <fullName evidence="3">DUF948 domain-containing protein</fullName>
    </submittedName>
</protein>
<evidence type="ECO:0000256" key="1">
    <source>
        <dbReference type="SAM" id="MobiDB-lite"/>
    </source>
</evidence>
<feature type="compositionally biased region" description="Basic residues" evidence="1">
    <location>
        <begin position="143"/>
        <end position="156"/>
    </location>
</feature>
<evidence type="ECO:0000313" key="3">
    <source>
        <dbReference type="EMBL" id="GAA1753014.1"/>
    </source>
</evidence>
<dbReference type="EMBL" id="BAAALS010000010">
    <property type="protein sequence ID" value="GAA1753014.1"/>
    <property type="molecule type" value="Genomic_DNA"/>
</dbReference>
<keyword evidence="2" id="KW-0472">Membrane</keyword>
<evidence type="ECO:0000256" key="2">
    <source>
        <dbReference type="SAM" id="Phobius"/>
    </source>
</evidence>
<dbReference type="PANTHER" id="PTHR40070">
    <property type="entry name" value="UPF0478 PROTEIN YTXG"/>
    <property type="match status" value="1"/>
</dbReference>